<reference evidence="1 2" key="1">
    <citation type="submission" date="2018-11" db="EMBL/GenBank/DDBJ databases">
        <authorList>
            <consortium name="Pathogen Informatics"/>
        </authorList>
    </citation>
    <scope>NUCLEOTIDE SEQUENCE [LARGE SCALE GENOMIC DNA]</scope>
</reference>
<sequence>MVFLFVTLADDLEPGDNVNDDKRAPQQASLSIIPDRLVLVTLLSLSHCADETYDDNTAVVTEAVETHQ</sequence>
<dbReference type="EMBL" id="UZAH01026591">
    <property type="protein sequence ID" value="VDO82841.1"/>
    <property type="molecule type" value="Genomic_DNA"/>
</dbReference>
<keyword evidence="2" id="KW-1185">Reference proteome</keyword>
<dbReference type="WBParaSite" id="HPBE_0000992001-mRNA-1">
    <property type="protein sequence ID" value="HPBE_0000992001-mRNA-1"/>
    <property type="gene ID" value="HPBE_0000992001"/>
</dbReference>
<evidence type="ECO:0000313" key="2">
    <source>
        <dbReference type="Proteomes" id="UP000050761"/>
    </source>
</evidence>
<evidence type="ECO:0000313" key="3">
    <source>
        <dbReference type="WBParaSite" id="HPBE_0000992001-mRNA-1"/>
    </source>
</evidence>
<accession>A0A183FQC3</accession>
<accession>A0A3P7Y6W4</accession>
<gene>
    <name evidence="1" type="ORF">HPBE_LOCUS9921</name>
</gene>
<organism evidence="2 3">
    <name type="scientific">Heligmosomoides polygyrus</name>
    <name type="common">Parasitic roundworm</name>
    <dbReference type="NCBI Taxonomy" id="6339"/>
    <lineage>
        <taxon>Eukaryota</taxon>
        <taxon>Metazoa</taxon>
        <taxon>Ecdysozoa</taxon>
        <taxon>Nematoda</taxon>
        <taxon>Chromadorea</taxon>
        <taxon>Rhabditida</taxon>
        <taxon>Rhabditina</taxon>
        <taxon>Rhabditomorpha</taxon>
        <taxon>Strongyloidea</taxon>
        <taxon>Heligmosomidae</taxon>
        <taxon>Heligmosomoides</taxon>
    </lineage>
</organism>
<reference evidence="3" key="2">
    <citation type="submission" date="2019-09" db="UniProtKB">
        <authorList>
            <consortium name="WormBaseParasite"/>
        </authorList>
    </citation>
    <scope>IDENTIFICATION</scope>
</reference>
<name>A0A183FQC3_HELPZ</name>
<dbReference type="AlphaFoldDB" id="A0A183FQC3"/>
<dbReference type="Proteomes" id="UP000050761">
    <property type="component" value="Unassembled WGS sequence"/>
</dbReference>
<evidence type="ECO:0000313" key="1">
    <source>
        <dbReference type="EMBL" id="VDO82841.1"/>
    </source>
</evidence>
<proteinExistence type="predicted"/>
<protein>
    <submittedName>
        <fullName evidence="3">Secreted protein</fullName>
    </submittedName>
</protein>